<gene>
    <name evidence="17" type="ORF">B0A48_05533</name>
</gene>
<dbReference type="InterPro" id="IPR015994">
    <property type="entry name" value="PEPCK_ATP_CS"/>
</dbReference>
<sequence length="1227" mass="135561">MLDSRADRNSDNVLANFRYYYYEPALSAAAIFAVLFGLSTLLHAFQLIRTKTWFLIPFLIVETIGYIGRILSAQQNPGPYTLGPFIIQSVLLLVAPALFAASIYMELGRIVLMCDGDRALFVRRTWLTKIFVGGDILSFLMQSAGAGLLSSGTSSSINMGSNIVVGGLVVQVLFFGLFVITAALFHVRNRRNPTEKSRGTPWKKHLIGLYIVSILIFVRSIVRVVEYAEGYAGYIMEHEVFLYIFDAVVMWLAMVTMNWIHPSEVAALLRSGTEQRAFTNAWKLEKVGQRSVVELGSGHAMKHLWQENIPLEATKHPFLMHGILALSALHIAATVPSKSAAYLQISDKHHVIAVSSFRELLSEPVTDDQGNALFALSMVLSISSLARASLRTVERPERRFMALEDVVELLYMTRGVRDVVDTTYETVSRGPFSVALHGHQAVPSAAHALAPELKACFSALSSLCDDISDPEKSRLCMEAVTELQTVYETAVQTHATQALHSGHIFRWVAERSYEFLKLVQTRHPPALVITAYFFVSTGMLEHSWYLRDLAQLGFNGVANALEADYGKHLAYARDLIASDLATRPAPPERSYTPGPPDGSSNFLTEQIAKQERSNFHSSSLTSSIVTMVANGVNKTALHPKGVVPQVEHTEIEEELHEKAHIDYERVAIIANPSVPALYEDALVYETGSAITSSGALSAYSGAKTGRSPSDKRIVEEDSSKDNVWWGPVNKPMSPEVWKINRERAVDYLNTRNRIYVIDGFAGWDERYRINVRVVCARAYHALFMRNMLIRPSRKELEHFHPDYVIYNAGAFPANRWTTGMTSATSVSINFAEKEMVILGTEYAGEMKKGIFTVLFYEMPVKHNVLTLHSSANEGKDGDVTVFFGLSGTGKTTLSADPKRALIGDDEHCWSDRGVFNIEGGCYAKCIGLSADKEPDIYNAIKFGSILENVVFDPETRTVDYDDITLTENTRCAYPIEYIENTKIPCVSSNHPTNIVLLTCDARGVLPPISKLNTEQTMFHFISGYTSKMAGTEDGVNEPTATFSSCFAQPFLALHPMRYATMLAKFMSEHKVNAWLLNTGWVGAGATTGGKRCPLKYTRAILDAIHSGELAKAEYETYETFNLSVPKSCPNVPDEVLNPAKAWTGSTDFTSEVTKLADLFNENFKKYSDQATPEVLAAAPQTKSAPKKEEAPQSNGTTESQEKAEPQAEAAPQQNGTAAQTETAPSSS</sequence>
<dbReference type="SUPFAM" id="SSF68923">
    <property type="entry name" value="PEP carboxykinase N-terminal domain"/>
    <property type="match status" value="1"/>
</dbReference>
<dbReference type="CDD" id="cd00484">
    <property type="entry name" value="PEPCK_ATP"/>
    <property type="match status" value="1"/>
</dbReference>
<evidence type="ECO:0000313" key="18">
    <source>
        <dbReference type="Proteomes" id="UP000192596"/>
    </source>
</evidence>
<evidence type="ECO:0000313" key="17">
    <source>
        <dbReference type="EMBL" id="OQO11277.1"/>
    </source>
</evidence>
<dbReference type="NCBIfam" id="NF006820">
    <property type="entry name" value="PRK09344.1-2"/>
    <property type="match status" value="1"/>
</dbReference>
<feature type="compositionally biased region" description="Polar residues" evidence="15">
    <location>
        <begin position="1214"/>
        <end position="1227"/>
    </location>
</feature>
<dbReference type="UniPathway" id="UPA00138"/>
<feature type="transmembrane region" description="Helical" evidence="16">
    <location>
        <begin position="126"/>
        <end position="151"/>
    </location>
</feature>
<evidence type="ECO:0000256" key="15">
    <source>
        <dbReference type="SAM" id="MobiDB-lite"/>
    </source>
</evidence>
<keyword evidence="12 16" id="KW-0472">Membrane</keyword>
<feature type="region of interest" description="Disordered" evidence="15">
    <location>
        <begin position="582"/>
        <end position="602"/>
    </location>
</feature>
<dbReference type="GO" id="GO:0005524">
    <property type="term" value="F:ATP binding"/>
    <property type="evidence" value="ECO:0007669"/>
    <property type="project" value="UniProtKB-KW"/>
</dbReference>
<feature type="transmembrane region" description="Helical" evidence="16">
    <location>
        <begin position="240"/>
        <end position="260"/>
    </location>
</feature>
<name>A0A1V8TIR9_9PEZI</name>
<evidence type="ECO:0000256" key="12">
    <source>
        <dbReference type="ARBA" id="ARBA00023136"/>
    </source>
</evidence>
<evidence type="ECO:0000256" key="13">
    <source>
        <dbReference type="ARBA" id="ARBA00023239"/>
    </source>
</evidence>
<feature type="transmembrane region" description="Helical" evidence="16">
    <location>
        <begin position="318"/>
        <end position="335"/>
    </location>
</feature>
<comment type="subcellular location">
    <subcellularLocation>
        <location evidence="1">Membrane</location>
        <topology evidence="1">Multi-pass membrane protein</topology>
    </subcellularLocation>
</comment>
<dbReference type="AlphaFoldDB" id="A0A1V8TIR9"/>
<dbReference type="STRING" id="1507870.A0A1V8TIR9"/>
<keyword evidence="9" id="KW-0210">Decarboxylase</keyword>
<dbReference type="PROSITE" id="PS00532">
    <property type="entry name" value="PEPCK_ATP"/>
    <property type="match status" value="1"/>
</dbReference>
<feature type="transmembrane region" description="Helical" evidence="16">
    <location>
        <begin position="163"/>
        <end position="185"/>
    </location>
</feature>
<dbReference type="GO" id="GO:0016020">
    <property type="term" value="C:membrane"/>
    <property type="evidence" value="ECO:0007669"/>
    <property type="project" value="UniProtKB-SubCell"/>
</dbReference>
<feature type="transmembrane region" description="Helical" evidence="16">
    <location>
        <begin position="206"/>
        <end position="225"/>
    </location>
</feature>
<dbReference type="EC" id="4.1.1.49" evidence="4"/>
<dbReference type="Gene3D" id="3.40.449.10">
    <property type="entry name" value="Phosphoenolpyruvate Carboxykinase, domain 1"/>
    <property type="match status" value="1"/>
</dbReference>
<evidence type="ECO:0000256" key="6">
    <source>
        <dbReference type="ARBA" id="ARBA00022432"/>
    </source>
</evidence>
<dbReference type="Gene3D" id="3.90.228.20">
    <property type="match status" value="1"/>
</dbReference>
<feature type="region of interest" description="Disordered" evidence="15">
    <location>
        <begin position="1174"/>
        <end position="1227"/>
    </location>
</feature>
<dbReference type="Pfam" id="PF01293">
    <property type="entry name" value="PEPCK_ATP"/>
    <property type="match status" value="1"/>
</dbReference>
<dbReference type="PANTHER" id="PTHR30031:SF0">
    <property type="entry name" value="PHOSPHOENOLPYRUVATE CARBOXYKINASE (ATP)"/>
    <property type="match status" value="1"/>
</dbReference>
<dbReference type="GO" id="GO:0005829">
    <property type="term" value="C:cytosol"/>
    <property type="evidence" value="ECO:0007669"/>
    <property type="project" value="TreeGrafter"/>
</dbReference>
<dbReference type="EMBL" id="NAJO01000007">
    <property type="protein sequence ID" value="OQO11277.1"/>
    <property type="molecule type" value="Genomic_DNA"/>
</dbReference>
<evidence type="ECO:0000256" key="11">
    <source>
        <dbReference type="ARBA" id="ARBA00022989"/>
    </source>
</evidence>
<dbReference type="Pfam" id="PF04479">
    <property type="entry name" value="RTA1"/>
    <property type="match status" value="1"/>
</dbReference>
<evidence type="ECO:0000256" key="8">
    <source>
        <dbReference type="ARBA" id="ARBA00022741"/>
    </source>
</evidence>
<evidence type="ECO:0000256" key="9">
    <source>
        <dbReference type="ARBA" id="ARBA00022793"/>
    </source>
</evidence>
<reference evidence="18" key="1">
    <citation type="submission" date="2017-03" db="EMBL/GenBank/DDBJ databases">
        <title>Genomes of endolithic fungi from Antarctica.</title>
        <authorList>
            <person name="Coleine C."/>
            <person name="Masonjones S."/>
            <person name="Stajich J.E."/>
        </authorList>
    </citation>
    <scope>NUCLEOTIDE SEQUENCE [LARGE SCALE GENOMIC DNA]</scope>
    <source>
        <strain evidence="18">CCFEE 5527</strain>
    </source>
</reference>
<keyword evidence="6" id="KW-0312">Gluconeogenesis</keyword>
<evidence type="ECO:0000256" key="5">
    <source>
        <dbReference type="ARBA" id="ARBA00021932"/>
    </source>
</evidence>
<evidence type="ECO:0000256" key="16">
    <source>
        <dbReference type="SAM" id="Phobius"/>
    </source>
</evidence>
<feature type="transmembrane region" description="Helical" evidence="16">
    <location>
        <begin position="20"/>
        <end position="42"/>
    </location>
</feature>
<keyword evidence="18" id="KW-1185">Reference proteome</keyword>
<dbReference type="GO" id="GO:0004612">
    <property type="term" value="F:phosphoenolpyruvate carboxykinase (ATP) activity"/>
    <property type="evidence" value="ECO:0007669"/>
    <property type="project" value="UniProtKB-EC"/>
</dbReference>
<dbReference type="FunFam" id="3.40.449.10:FF:000002">
    <property type="entry name" value="Phosphoenolpyruvate carboxykinase [ATP]"/>
    <property type="match status" value="1"/>
</dbReference>
<comment type="caution">
    <text evidence="17">The sequence shown here is derived from an EMBL/GenBank/DDBJ whole genome shotgun (WGS) entry which is preliminary data.</text>
</comment>
<dbReference type="Gene3D" id="2.170.8.10">
    <property type="entry name" value="Phosphoenolpyruvate Carboxykinase, domain 2"/>
    <property type="match status" value="1"/>
</dbReference>
<evidence type="ECO:0000256" key="3">
    <source>
        <dbReference type="ARBA" id="ARBA00006052"/>
    </source>
</evidence>
<keyword evidence="7 16" id="KW-0812">Transmembrane</keyword>
<dbReference type="InterPro" id="IPR008210">
    <property type="entry name" value="PEP_carboxykinase_N"/>
</dbReference>
<comment type="similarity">
    <text evidence="3">Belongs to the phosphoenolpyruvate carboxykinase (ATP) family.</text>
</comment>
<organism evidence="17 18">
    <name type="scientific">Cryoendolithus antarcticus</name>
    <dbReference type="NCBI Taxonomy" id="1507870"/>
    <lineage>
        <taxon>Eukaryota</taxon>
        <taxon>Fungi</taxon>
        <taxon>Dikarya</taxon>
        <taxon>Ascomycota</taxon>
        <taxon>Pezizomycotina</taxon>
        <taxon>Dothideomycetes</taxon>
        <taxon>Dothideomycetidae</taxon>
        <taxon>Cladosporiales</taxon>
        <taxon>Cladosporiaceae</taxon>
        <taxon>Cryoendolithus</taxon>
    </lineage>
</organism>
<evidence type="ECO:0000256" key="4">
    <source>
        <dbReference type="ARBA" id="ARBA00012363"/>
    </source>
</evidence>
<evidence type="ECO:0000256" key="14">
    <source>
        <dbReference type="ARBA" id="ARBA00047371"/>
    </source>
</evidence>
<dbReference type="GO" id="GO:0006094">
    <property type="term" value="P:gluconeogenesis"/>
    <property type="evidence" value="ECO:0007669"/>
    <property type="project" value="UniProtKB-UniPathway"/>
</dbReference>
<keyword evidence="11 16" id="KW-1133">Transmembrane helix</keyword>
<dbReference type="Proteomes" id="UP000192596">
    <property type="component" value="Unassembled WGS sequence"/>
</dbReference>
<comment type="catalytic activity">
    <reaction evidence="14">
        <text>oxaloacetate + ATP = phosphoenolpyruvate + ADP + CO2</text>
        <dbReference type="Rhea" id="RHEA:18617"/>
        <dbReference type="ChEBI" id="CHEBI:16452"/>
        <dbReference type="ChEBI" id="CHEBI:16526"/>
        <dbReference type="ChEBI" id="CHEBI:30616"/>
        <dbReference type="ChEBI" id="CHEBI:58702"/>
        <dbReference type="ChEBI" id="CHEBI:456216"/>
        <dbReference type="EC" id="4.1.1.49"/>
    </reaction>
</comment>
<dbReference type="FunFam" id="2.170.8.10:FF:000001">
    <property type="entry name" value="Phosphoenolpyruvate carboxykinase (ATP)"/>
    <property type="match status" value="1"/>
</dbReference>
<evidence type="ECO:0000256" key="2">
    <source>
        <dbReference type="ARBA" id="ARBA00004742"/>
    </source>
</evidence>
<evidence type="ECO:0000256" key="1">
    <source>
        <dbReference type="ARBA" id="ARBA00004141"/>
    </source>
</evidence>
<dbReference type="NCBIfam" id="NF006821">
    <property type="entry name" value="PRK09344.1-3"/>
    <property type="match status" value="1"/>
</dbReference>
<keyword evidence="8" id="KW-0547">Nucleotide-binding</keyword>
<keyword evidence="10" id="KW-0067">ATP-binding</keyword>
<dbReference type="OrthoDB" id="184182at2759"/>
<dbReference type="NCBIfam" id="TIGR00224">
    <property type="entry name" value="pckA"/>
    <property type="match status" value="1"/>
</dbReference>
<evidence type="ECO:0000256" key="7">
    <source>
        <dbReference type="ARBA" id="ARBA00022692"/>
    </source>
</evidence>
<evidence type="ECO:0000256" key="10">
    <source>
        <dbReference type="ARBA" id="ARBA00022840"/>
    </source>
</evidence>
<dbReference type="HAMAP" id="MF_00453">
    <property type="entry name" value="PEPCK_ATP"/>
    <property type="match status" value="1"/>
</dbReference>
<dbReference type="InterPro" id="IPR007568">
    <property type="entry name" value="RTA1"/>
</dbReference>
<keyword evidence="13" id="KW-0456">Lyase</keyword>
<dbReference type="InterPro" id="IPR013035">
    <property type="entry name" value="PEP_carboxykinase_C"/>
</dbReference>
<dbReference type="SUPFAM" id="SSF53795">
    <property type="entry name" value="PEP carboxykinase-like"/>
    <property type="match status" value="1"/>
</dbReference>
<dbReference type="InParanoid" id="A0A1V8TIR9"/>
<accession>A0A1V8TIR9</accession>
<proteinExistence type="inferred from homology"/>
<comment type="pathway">
    <text evidence="2">Carbohydrate biosynthesis; gluconeogenesis.</text>
</comment>
<dbReference type="PANTHER" id="PTHR30031">
    <property type="entry name" value="PHOSPHOENOLPYRUVATE CARBOXYKINASE ATP"/>
    <property type="match status" value="1"/>
</dbReference>
<feature type="transmembrane region" description="Helical" evidence="16">
    <location>
        <begin position="85"/>
        <end position="105"/>
    </location>
</feature>
<dbReference type="InterPro" id="IPR001272">
    <property type="entry name" value="PEP_carboxykinase_ATP"/>
</dbReference>
<feature type="transmembrane region" description="Helical" evidence="16">
    <location>
        <begin position="54"/>
        <end position="73"/>
    </location>
</feature>
<protein>
    <recommendedName>
        <fullName evidence="5">Phosphoenolpyruvate carboxykinase (ATP)</fullName>
        <ecNumber evidence="4">4.1.1.49</ecNumber>
    </recommendedName>
</protein>